<feature type="transmembrane region" description="Helical" evidence="1">
    <location>
        <begin position="16"/>
        <end position="41"/>
    </location>
</feature>
<sequence>MAVCVSPFFPTLDSYVLTHCVEISLFFLPSPGMALTTSLPFWFCGKHIRLSSVVFFCCCVCASWFILIYLGFCFYRFFFLFSLFSSDTYKCGYSHTEQMKNDHTQTYEQLLREYWTRREAIRREEGRLQELQRVILHVHNVLWK</sequence>
<accession>G0UMJ7</accession>
<evidence type="ECO:0000313" key="2">
    <source>
        <dbReference type="EMBL" id="CCC90405.1"/>
    </source>
</evidence>
<reference evidence="2" key="1">
    <citation type="journal article" date="2012" name="Proc. Natl. Acad. Sci. U.S.A.">
        <title>Antigenic diversity is generated by distinct evolutionary mechanisms in African trypanosome species.</title>
        <authorList>
            <person name="Jackson A.P."/>
            <person name="Berry A."/>
            <person name="Aslett M."/>
            <person name="Allison H.C."/>
            <person name="Burton P."/>
            <person name="Vavrova-Anderson J."/>
            <person name="Brown R."/>
            <person name="Browne H."/>
            <person name="Corton N."/>
            <person name="Hauser H."/>
            <person name="Gamble J."/>
            <person name="Gilderthorp R."/>
            <person name="Marcello L."/>
            <person name="McQuillan J."/>
            <person name="Otto T.D."/>
            <person name="Quail M.A."/>
            <person name="Sanders M.J."/>
            <person name="van Tonder A."/>
            <person name="Ginger M.L."/>
            <person name="Field M.C."/>
            <person name="Barry J.D."/>
            <person name="Hertz-Fowler C."/>
            <person name="Berriman M."/>
        </authorList>
    </citation>
    <scope>NUCLEOTIDE SEQUENCE</scope>
    <source>
        <strain evidence="2">IL3000</strain>
    </source>
</reference>
<keyword evidence="1" id="KW-0812">Transmembrane</keyword>
<proteinExistence type="predicted"/>
<organism evidence="2">
    <name type="scientific">Trypanosoma congolense (strain IL3000)</name>
    <dbReference type="NCBI Taxonomy" id="1068625"/>
    <lineage>
        <taxon>Eukaryota</taxon>
        <taxon>Discoba</taxon>
        <taxon>Euglenozoa</taxon>
        <taxon>Kinetoplastea</taxon>
        <taxon>Metakinetoplastina</taxon>
        <taxon>Trypanosomatida</taxon>
        <taxon>Trypanosomatidae</taxon>
        <taxon>Trypanosoma</taxon>
        <taxon>Nannomonas</taxon>
    </lineage>
</organism>
<keyword evidence="1" id="KW-1133">Transmembrane helix</keyword>
<gene>
    <name evidence="2" type="ORF">TCIL3000_5_1010</name>
</gene>
<protein>
    <submittedName>
        <fullName evidence="2">Uncharacterized protein</fullName>
    </submittedName>
</protein>
<keyword evidence="1" id="KW-0472">Membrane</keyword>
<feature type="transmembrane region" description="Helical" evidence="1">
    <location>
        <begin position="53"/>
        <end position="78"/>
    </location>
</feature>
<dbReference type="EMBL" id="HE575318">
    <property type="protein sequence ID" value="CCC90405.1"/>
    <property type="molecule type" value="Genomic_DNA"/>
</dbReference>
<evidence type="ECO:0000256" key="1">
    <source>
        <dbReference type="SAM" id="Phobius"/>
    </source>
</evidence>
<dbReference type="AlphaFoldDB" id="G0UMJ7"/>
<name>G0UMJ7_TRYCI</name>